<evidence type="ECO:0000313" key="2">
    <source>
        <dbReference type="Proteomes" id="UP001241377"/>
    </source>
</evidence>
<sequence length="307" mass="34675">MHHSSTIGKLAKAKNAIIKPWSYFSLQEMGLQDIADEEEQPSTDGLTGLVGGVWRGIMSTVAGQSTPPRELSSNATTQNEPLHARLDSETERLFLCMSWWFLHVGWRILEEQAERAVSEACKSLPLKKEMTLEDWNVTINDIRRRMDEFLNSSKLLHILLPPPSQVEFEDLLKLYPTESACPFLAPPYSPIVTELLDQTAAHLTSIDFVFVFSQSIELVQGTLLDQIAREIYNETTFQRNALRSSFMSEATIQEITSKKLVQCLPCLTRWSQRVWQAVPDEAIDRLAGSHNVEAFTALIYGDFGSDL</sequence>
<comment type="caution">
    <text evidence="1">The sequence shown here is derived from an EMBL/GenBank/DDBJ whole genome shotgun (WGS) entry which is preliminary data.</text>
</comment>
<protein>
    <submittedName>
        <fullName evidence="1">Uncharacterized protein</fullName>
    </submittedName>
</protein>
<keyword evidence="2" id="KW-1185">Reference proteome</keyword>
<evidence type="ECO:0000313" key="1">
    <source>
        <dbReference type="EMBL" id="KAJ9109866.1"/>
    </source>
</evidence>
<gene>
    <name evidence="1" type="ORF">QFC19_001845</name>
</gene>
<reference evidence="1" key="1">
    <citation type="submission" date="2023-04" db="EMBL/GenBank/DDBJ databases">
        <title>Draft Genome sequencing of Naganishia species isolated from polar environments using Oxford Nanopore Technology.</title>
        <authorList>
            <person name="Leo P."/>
            <person name="Venkateswaran K."/>
        </authorList>
    </citation>
    <scope>NUCLEOTIDE SEQUENCE</scope>
    <source>
        <strain evidence="1">MNA-CCFEE 5261</strain>
    </source>
</reference>
<name>A0ACC2WEM8_9TREE</name>
<accession>A0ACC2WEM8</accession>
<dbReference type="EMBL" id="JASBWR010000015">
    <property type="protein sequence ID" value="KAJ9109866.1"/>
    <property type="molecule type" value="Genomic_DNA"/>
</dbReference>
<proteinExistence type="predicted"/>
<dbReference type="Proteomes" id="UP001241377">
    <property type="component" value="Unassembled WGS sequence"/>
</dbReference>
<organism evidence="1 2">
    <name type="scientific">Naganishia cerealis</name>
    <dbReference type="NCBI Taxonomy" id="610337"/>
    <lineage>
        <taxon>Eukaryota</taxon>
        <taxon>Fungi</taxon>
        <taxon>Dikarya</taxon>
        <taxon>Basidiomycota</taxon>
        <taxon>Agaricomycotina</taxon>
        <taxon>Tremellomycetes</taxon>
        <taxon>Filobasidiales</taxon>
        <taxon>Filobasidiaceae</taxon>
        <taxon>Naganishia</taxon>
    </lineage>
</organism>